<accession>A0A8T0HS69</accession>
<keyword evidence="3" id="KW-1185">Reference proteome</keyword>
<feature type="transmembrane region" description="Helical" evidence="1">
    <location>
        <begin position="17"/>
        <end position="37"/>
    </location>
</feature>
<proteinExistence type="predicted"/>
<evidence type="ECO:0000313" key="2">
    <source>
        <dbReference type="EMBL" id="KAG0573686.1"/>
    </source>
</evidence>
<protein>
    <submittedName>
        <fullName evidence="2">Uncharacterized protein</fullName>
    </submittedName>
</protein>
<name>A0A8T0HS69_CERPU</name>
<comment type="caution">
    <text evidence="2">The sequence shown here is derived from an EMBL/GenBank/DDBJ whole genome shotgun (WGS) entry which is preliminary data.</text>
</comment>
<gene>
    <name evidence="2" type="ORF">KC19_VG200600</name>
</gene>
<dbReference type="AlphaFoldDB" id="A0A8T0HS69"/>
<keyword evidence="1" id="KW-0812">Transmembrane</keyword>
<dbReference type="EMBL" id="CM026426">
    <property type="protein sequence ID" value="KAG0573686.1"/>
    <property type="molecule type" value="Genomic_DNA"/>
</dbReference>
<evidence type="ECO:0000256" key="1">
    <source>
        <dbReference type="SAM" id="Phobius"/>
    </source>
</evidence>
<dbReference type="Proteomes" id="UP000822688">
    <property type="component" value="Chromosome V"/>
</dbReference>
<keyword evidence="1" id="KW-0472">Membrane</keyword>
<evidence type="ECO:0000313" key="3">
    <source>
        <dbReference type="Proteomes" id="UP000822688"/>
    </source>
</evidence>
<reference evidence="2" key="1">
    <citation type="submission" date="2020-06" db="EMBL/GenBank/DDBJ databases">
        <title>WGS assembly of Ceratodon purpureus strain R40.</title>
        <authorList>
            <person name="Carey S.B."/>
            <person name="Jenkins J."/>
            <person name="Shu S."/>
            <person name="Lovell J.T."/>
            <person name="Sreedasyam A."/>
            <person name="Maumus F."/>
            <person name="Tiley G.P."/>
            <person name="Fernandez-Pozo N."/>
            <person name="Barry K."/>
            <person name="Chen C."/>
            <person name="Wang M."/>
            <person name="Lipzen A."/>
            <person name="Daum C."/>
            <person name="Saski C.A."/>
            <person name="Payton A.C."/>
            <person name="Mcbreen J.C."/>
            <person name="Conrad R.E."/>
            <person name="Kollar L.M."/>
            <person name="Olsson S."/>
            <person name="Huttunen S."/>
            <person name="Landis J.B."/>
            <person name="Wickett N.J."/>
            <person name="Johnson M.G."/>
            <person name="Rensing S.A."/>
            <person name="Grimwood J."/>
            <person name="Schmutz J."/>
            <person name="Mcdaniel S.F."/>
        </authorList>
    </citation>
    <scope>NUCLEOTIDE SEQUENCE</scope>
    <source>
        <strain evidence="2">R40</strain>
    </source>
</reference>
<organism evidence="2 3">
    <name type="scientific">Ceratodon purpureus</name>
    <name type="common">Fire moss</name>
    <name type="synonym">Dicranum purpureum</name>
    <dbReference type="NCBI Taxonomy" id="3225"/>
    <lineage>
        <taxon>Eukaryota</taxon>
        <taxon>Viridiplantae</taxon>
        <taxon>Streptophyta</taxon>
        <taxon>Embryophyta</taxon>
        <taxon>Bryophyta</taxon>
        <taxon>Bryophytina</taxon>
        <taxon>Bryopsida</taxon>
        <taxon>Dicranidae</taxon>
        <taxon>Pseudoditrichales</taxon>
        <taxon>Ditrichaceae</taxon>
        <taxon>Ceratodon</taxon>
    </lineage>
</organism>
<keyword evidence="1" id="KW-1133">Transmembrane helix</keyword>
<sequence>MGSEEEGSTVGGLMSRLLSLMTIFLPLVPVETAFWPLREPVEREARVERSLPMVRRWGGRMGEKVRGYRGGRCAKRVCGRGRVRLNSRAVSCEQGCEGR</sequence>